<dbReference type="PANTHER" id="PTHR39456:SF1">
    <property type="entry name" value="METAL-DEPENDENT HYDROLASE"/>
    <property type="match status" value="1"/>
</dbReference>
<dbReference type="Pfam" id="PF10118">
    <property type="entry name" value="Metal_hydrol"/>
    <property type="match status" value="1"/>
</dbReference>
<accession>A0A9E8HHD8</accession>
<name>A0A9E8HHD8_9ALTE</name>
<dbReference type="GO" id="GO:0016787">
    <property type="term" value="F:hydrolase activity"/>
    <property type="evidence" value="ECO:0007669"/>
    <property type="project" value="UniProtKB-KW"/>
</dbReference>
<sequence length="284" mass="33216">MNALISPLTRNLKFNLPKDKITHWHSEGIHVSQFFNTMSLFFPEGERFFIHSVRHYRDQITDKRLQKAVTAFIGQEAMHGREHAEYNTAMVEAGFPVDKMEQQVISRLNFFKQHAPAPLQLAITIALEHLTAIMADTLLETPEFLQDSDPQFVALWQWHALEETEHKAVAFDVYQTVMGSSLKSYTLRTTTLAWVTLVFFIHCYRFQFQILKQRNEHKNVQGWWTLLKNQWVSPGVLRKTIPAWLDYFRPGFHPWDHDNQHLLVMIDELVENVNTLNNQSQSAA</sequence>
<dbReference type="KEGG" id="asem:NNL22_15725"/>
<evidence type="ECO:0000313" key="2">
    <source>
        <dbReference type="Proteomes" id="UP001164472"/>
    </source>
</evidence>
<dbReference type="RefSeq" id="WP_251812602.1">
    <property type="nucleotide sequence ID" value="NZ_CP101527.1"/>
</dbReference>
<evidence type="ECO:0000313" key="1">
    <source>
        <dbReference type="EMBL" id="UZW74454.1"/>
    </source>
</evidence>
<proteinExistence type="predicted"/>
<dbReference type="PIRSF" id="PIRSF007580">
    <property type="entry name" value="UCP07580"/>
    <property type="match status" value="1"/>
</dbReference>
<dbReference type="Proteomes" id="UP001164472">
    <property type="component" value="Chromosome"/>
</dbReference>
<dbReference type="AlphaFoldDB" id="A0A9E8HHD8"/>
<gene>
    <name evidence="1" type="ORF">NNL22_15725</name>
</gene>
<organism evidence="1 2">
    <name type="scientific">Alkalimarinus sediminis</name>
    <dbReference type="NCBI Taxonomy" id="1632866"/>
    <lineage>
        <taxon>Bacteria</taxon>
        <taxon>Pseudomonadati</taxon>
        <taxon>Pseudomonadota</taxon>
        <taxon>Gammaproteobacteria</taxon>
        <taxon>Alteromonadales</taxon>
        <taxon>Alteromonadaceae</taxon>
        <taxon>Alkalimarinus</taxon>
    </lineage>
</organism>
<dbReference type="InterPro" id="IPR016516">
    <property type="entry name" value="UCP07580"/>
</dbReference>
<keyword evidence="2" id="KW-1185">Reference proteome</keyword>
<keyword evidence="1" id="KW-0378">Hydrolase</keyword>
<reference evidence="1" key="1">
    <citation type="submission" date="2022-07" db="EMBL/GenBank/DDBJ databases">
        <title>Alkalimarinus sp. nov., isolated from gut of a Alitta virens.</title>
        <authorList>
            <person name="Yang A.I."/>
            <person name="Shin N.-R."/>
        </authorList>
    </citation>
    <scope>NUCLEOTIDE SEQUENCE</scope>
    <source>
        <strain evidence="1">FA028</strain>
    </source>
</reference>
<dbReference type="EMBL" id="CP101527">
    <property type="protein sequence ID" value="UZW74454.1"/>
    <property type="molecule type" value="Genomic_DNA"/>
</dbReference>
<protein>
    <submittedName>
        <fullName evidence="1">Metal-dependent hydrolase</fullName>
    </submittedName>
</protein>
<dbReference type="PANTHER" id="PTHR39456">
    <property type="entry name" value="METAL-DEPENDENT HYDROLASE"/>
    <property type="match status" value="1"/>
</dbReference>